<feature type="domain" description="ABC transporter" evidence="5">
    <location>
        <begin position="29"/>
        <end position="250"/>
    </location>
</feature>
<dbReference type="RefSeq" id="WP_104829799.1">
    <property type="nucleotide sequence ID" value="NZ_PJCH01000005.1"/>
</dbReference>
<dbReference type="Proteomes" id="UP000239504">
    <property type="component" value="Unassembled WGS sequence"/>
</dbReference>
<dbReference type="PANTHER" id="PTHR46743:SF2">
    <property type="entry name" value="TEICHOIC ACIDS EXPORT ATP-BINDING PROTEIN TAGH"/>
    <property type="match status" value="1"/>
</dbReference>
<organism evidence="6 7">
    <name type="scientific">Hyphococcus luteus</name>
    <dbReference type="NCBI Taxonomy" id="2058213"/>
    <lineage>
        <taxon>Bacteria</taxon>
        <taxon>Pseudomonadati</taxon>
        <taxon>Pseudomonadota</taxon>
        <taxon>Alphaproteobacteria</taxon>
        <taxon>Parvularculales</taxon>
        <taxon>Parvularculaceae</taxon>
        <taxon>Hyphococcus</taxon>
    </lineage>
</organism>
<proteinExistence type="inferred from homology"/>
<keyword evidence="7" id="KW-1185">Reference proteome</keyword>
<sequence length="250" mass="27339">MARILLENVTVAYPLLGRTPGGTPANTRKPGSNVVTQKGRSSVVAFSDLSLDLRDGDRLGLVGRNGSGKSTLLRVMAGVYEPSLGRVSVSGNIASLFNVGIGMQREATGRRNIELMGLAAGRSLREIRAKADEIADFAELGPFIDLPVRTYSSGMAMRLKFACGTAFTPEILLMDEWLGAGDTEFRRKARERMRELVDQAGILVLATHNHKLIQSECNKVLWLNRGRVRALGPPEEVLAKLERREPKLID</sequence>
<dbReference type="PROSITE" id="PS50893">
    <property type="entry name" value="ABC_TRANSPORTER_2"/>
    <property type="match status" value="1"/>
</dbReference>
<dbReference type="InterPro" id="IPR003593">
    <property type="entry name" value="AAA+_ATPase"/>
</dbReference>
<dbReference type="Gene3D" id="3.40.50.300">
    <property type="entry name" value="P-loop containing nucleotide triphosphate hydrolases"/>
    <property type="match status" value="1"/>
</dbReference>
<keyword evidence="2" id="KW-0813">Transport</keyword>
<accession>A0A2S7K7S1</accession>
<dbReference type="InterPro" id="IPR050683">
    <property type="entry name" value="Bact_Polysacc_Export_ATP-bd"/>
</dbReference>
<protein>
    <submittedName>
        <fullName evidence="6">Sugar ABC transporter ATP-binding protein</fullName>
    </submittedName>
</protein>
<dbReference type="Pfam" id="PF00005">
    <property type="entry name" value="ABC_tran"/>
    <property type="match status" value="1"/>
</dbReference>
<keyword evidence="3" id="KW-0547">Nucleotide-binding</keyword>
<dbReference type="OrthoDB" id="9778870at2"/>
<gene>
    <name evidence="6" type="ORF">CW354_09745</name>
</gene>
<dbReference type="PANTHER" id="PTHR46743">
    <property type="entry name" value="TEICHOIC ACIDS EXPORT ATP-BINDING PROTEIN TAGH"/>
    <property type="match status" value="1"/>
</dbReference>
<dbReference type="CDD" id="cd03220">
    <property type="entry name" value="ABC_KpsT_Wzt"/>
    <property type="match status" value="1"/>
</dbReference>
<evidence type="ECO:0000256" key="2">
    <source>
        <dbReference type="ARBA" id="ARBA00022448"/>
    </source>
</evidence>
<keyword evidence="4 6" id="KW-0067">ATP-binding</keyword>
<evidence type="ECO:0000256" key="1">
    <source>
        <dbReference type="ARBA" id="ARBA00005417"/>
    </source>
</evidence>
<dbReference type="GO" id="GO:0005524">
    <property type="term" value="F:ATP binding"/>
    <property type="evidence" value="ECO:0007669"/>
    <property type="project" value="UniProtKB-KW"/>
</dbReference>
<dbReference type="SUPFAM" id="SSF52540">
    <property type="entry name" value="P-loop containing nucleoside triphosphate hydrolases"/>
    <property type="match status" value="1"/>
</dbReference>
<evidence type="ECO:0000256" key="3">
    <source>
        <dbReference type="ARBA" id="ARBA00022741"/>
    </source>
</evidence>
<name>A0A2S7K7S1_9PROT</name>
<comment type="similarity">
    <text evidence="1">Belongs to the ABC transporter superfamily.</text>
</comment>
<dbReference type="InterPro" id="IPR017871">
    <property type="entry name" value="ABC_transporter-like_CS"/>
</dbReference>
<dbReference type="GO" id="GO:0140359">
    <property type="term" value="F:ABC-type transporter activity"/>
    <property type="evidence" value="ECO:0007669"/>
    <property type="project" value="InterPro"/>
</dbReference>
<dbReference type="GO" id="GO:0016020">
    <property type="term" value="C:membrane"/>
    <property type="evidence" value="ECO:0007669"/>
    <property type="project" value="InterPro"/>
</dbReference>
<dbReference type="EMBL" id="PJCH01000005">
    <property type="protein sequence ID" value="PQA88555.1"/>
    <property type="molecule type" value="Genomic_DNA"/>
</dbReference>
<dbReference type="GO" id="GO:0016887">
    <property type="term" value="F:ATP hydrolysis activity"/>
    <property type="evidence" value="ECO:0007669"/>
    <property type="project" value="InterPro"/>
</dbReference>
<dbReference type="InterPro" id="IPR015860">
    <property type="entry name" value="ABC_transpr_TagH-like"/>
</dbReference>
<dbReference type="InterPro" id="IPR027417">
    <property type="entry name" value="P-loop_NTPase"/>
</dbReference>
<reference evidence="6 7" key="1">
    <citation type="submission" date="2017-12" db="EMBL/GenBank/DDBJ databases">
        <authorList>
            <person name="Hurst M.R.H."/>
        </authorList>
    </citation>
    <scope>NUCLEOTIDE SEQUENCE [LARGE SCALE GENOMIC DNA]</scope>
    <source>
        <strain evidence="6 7">SY-3-19</strain>
    </source>
</reference>
<dbReference type="SMART" id="SM00382">
    <property type="entry name" value="AAA"/>
    <property type="match status" value="1"/>
</dbReference>
<dbReference type="AlphaFoldDB" id="A0A2S7K7S1"/>
<evidence type="ECO:0000256" key="4">
    <source>
        <dbReference type="ARBA" id="ARBA00022840"/>
    </source>
</evidence>
<evidence type="ECO:0000313" key="6">
    <source>
        <dbReference type="EMBL" id="PQA88555.1"/>
    </source>
</evidence>
<comment type="caution">
    <text evidence="6">The sequence shown here is derived from an EMBL/GenBank/DDBJ whole genome shotgun (WGS) entry which is preliminary data.</text>
</comment>
<evidence type="ECO:0000259" key="5">
    <source>
        <dbReference type="PROSITE" id="PS50893"/>
    </source>
</evidence>
<evidence type="ECO:0000313" key="7">
    <source>
        <dbReference type="Proteomes" id="UP000239504"/>
    </source>
</evidence>
<dbReference type="InterPro" id="IPR003439">
    <property type="entry name" value="ABC_transporter-like_ATP-bd"/>
</dbReference>
<dbReference type="PROSITE" id="PS00211">
    <property type="entry name" value="ABC_TRANSPORTER_1"/>
    <property type="match status" value="1"/>
</dbReference>